<dbReference type="SUPFAM" id="SSF56112">
    <property type="entry name" value="Protein kinase-like (PK-like)"/>
    <property type="match status" value="1"/>
</dbReference>
<dbReference type="Gene3D" id="1.10.510.10">
    <property type="entry name" value="Transferase(Phosphotransferase) domain 1"/>
    <property type="match status" value="1"/>
</dbReference>
<reference evidence="1" key="1">
    <citation type="submission" date="2024-07" db="EMBL/GenBank/DDBJ databases">
        <title>Complete genome sequence of Verrucomicrobiaceae bacterium NT6N.</title>
        <authorList>
            <person name="Huang C."/>
            <person name="Takami H."/>
            <person name="Hamasaki K."/>
        </authorList>
    </citation>
    <scope>NUCLEOTIDE SEQUENCE</scope>
    <source>
        <strain evidence="1">NT6N</strain>
    </source>
</reference>
<dbReference type="InterPro" id="IPR011009">
    <property type="entry name" value="Kinase-like_dom_sf"/>
</dbReference>
<sequence length="289" mass="33562">MQIESGSCWSAVIVSAPVRESLHVEPEFKKLLPFINQRHPFESVSEFFGFKLGKDQRRRAKVVRKLLDDPDGGTVAVYFKLYGYRRLKRALSRVFKPTRSKSEFANLKFFHELGIPACQPILQGEYRNVFGIARNCMIITEEVTGTTQLDHFIKKLEAGDDPEDVKKAIRRQIIESIAENTRKIHDHRFFHDDLKWRNVLVRRVGERGEKVEVFWIDCPNGYFDKTGGIRGKHGRIKDLATLDHLGWRMCPLEERMYFLSCYSGLALDDPALAELGEEVVEYRKRKLDD</sequence>
<proteinExistence type="predicted"/>
<dbReference type="Pfam" id="PF06293">
    <property type="entry name" value="Kdo"/>
    <property type="match status" value="1"/>
</dbReference>
<dbReference type="KEGG" id="osu:NT6N_34920"/>
<accession>A0AAT9FQM7</accession>
<evidence type="ECO:0000313" key="1">
    <source>
        <dbReference type="EMBL" id="BDS08452.1"/>
    </source>
</evidence>
<gene>
    <name evidence="1" type="ORF">NT6N_34920</name>
</gene>
<dbReference type="AlphaFoldDB" id="A0AAT9FQM7"/>
<dbReference type="EMBL" id="AP026866">
    <property type="protein sequence ID" value="BDS08452.1"/>
    <property type="molecule type" value="Genomic_DNA"/>
</dbReference>
<evidence type="ECO:0008006" key="2">
    <source>
        <dbReference type="Google" id="ProtNLM"/>
    </source>
</evidence>
<organism evidence="1">
    <name type="scientific">Oceaniferula spumae</name>
    <dbReference type="NCBI Taxonomy" id="2979115"/>
    <lineage>
        <taxon>Bacteria</taxon>
        <taxon>Pseudomonadati</taxon>
        <taxon>Verrucomicrobiota</taxon>
        <taxon>Verrucomicrobiia</taxon>
        <taxon>Verrucomicrobiales</taxon>
        <taxon>Verrucomicrobiaceae</taxon>
        <taxon>Oceaniferula</taxon>
    </lineage>
</organism>
<name>A0AAT9FQM7_9BACT</name>
<protein>
    <recommendedName>
        <fullName evidence="2">Non-specific serine/threonine protein kinase</fullName>
    </recommendedName>
</protein>